<dbReference type="Proteomes" id="UP000805193">
    <property type="component" value="Unassembled WGS sequence"/>
</dbReference>
<gene>
    <name evidence="1" type="ORF">HPB47_019859</name>
</gene>
<evidence type="ECO:0000313" key="1">
    <source>
        <dbReference type="EMBL" id="KAG0433495.1"/>
    </source>
</evidence>
<comment type="caution">
    <text evidence="1">The sequence shown here is derived from an EMBL/GenBank/DDBJ whole genome shotgun (WGS) entry which is preliminary data.</text>
</comment>
<proteinExistence type="predicted"/>
<name>A0AC60QGZ8_IXOPE</name>
<dbReference type="EMBL" id="JABSTQ010009054">
    <property type="protein sequence ID" value="KAG0433495.1"/>
    <property type="molecule type" value="Genomic_DNA"/>
</dbReference>
<accession>A0AC60QGZ8</accession>
<evidence type="ECO:0000313" key="2">
    <source>
        <dbReference type="Proteomes" id="UP000805193"/>
    </source>
</evidence>
<sequence>MKSVKHFLHSFGTSGRVPEGCKFPGGDDVSEGTALPDSRPDILTSVKKECVQRSGTEVLPESGRRTLRKPGGSFQVVVGSSSSAGTRKGKKYSCERIRQLESEVWVAERELLLLKEKHYDFVTVEVLRGTSSFLVPCQLGV</sequence>
<reference evidence="1 2" key="1">
    <citation type="journal article" date="2020" name="Cell">
        <title>Large-Scale Comparative Analyses of Tick Genomes Elucidate Their Genetic Diversity and Vector Capacities.</title>
        <authorList>
            <consortium name="Tick Genome and Microbiome Consortium (TIGMIC)"/>
            <person name="Jia N."/>
            <person name="Wang J."/>
            <person name="Shi W."/>
            <person name="Du L."/>
            <person name="Sun Y."/>
            <person name="Zhan W."/>
            <person name="Jiang J.F."/>
            <person name="Wang Q."/>
            <person name="Zhang B."/>
            <person name="Ji P."/>
            <person name="Bell-Sakyi L."/>
            <person name="Cui X.M."/>
            <person name="Yuan T.T."/>
            <person name="Jiang B.G."/>
            <person name="Yang W.F."/>
            <person name="Lam T.T."/>
            <person name="Chang Q.C."/>
            <person name="Ding S.J."/>
            <person name="Wang X.J."/>
            <person name="Zhu J.G."/>
            <person name="Ruan X.D."/>
            <person name="Zhao L."/>
            <person name="Wei J.T."/>
            <person name="Ye R.Z."/>
            <person name="Que T.C."/>
            <person name="Du C.H."/>
            <person name="Zhou Y.H."/>
            <person name="Cheng J.X."/>
            <person name="Dai P.F."/>
            <person name="Guo W.B."/>
            <person name="Han X.H."/>
            <person name="Huang E.J."/>
            <person name="Li L.F."/>
            <person name="Wei W."/>
            <person name="Gao Y.C."/>
            <person name="Liu J.Z."/>
            <person name="Shao H.Z."/>
            <person name="Wang X."/>
            <person name="Wang C.C."/>
            <person name="Yang T.C."/>
            <person name="Huo Q.B."/>
            <person name="Li W."/>
            <person name="Chen H.Y."/>
            <person name="Chen S.E."/>
            <person name="Zhou L.G."/>
            <person name="Ni X.B."/>
            <person name="Tian J.H."/>
            <person name="Sheng Y."/>
            <person name="Liu T."/>
            <person name="Pan Y.S."/>
            <person name="Xia L.Y."/>
            <person name="Li J."/>
            <person name="Zhao F."/>
            <person name="Cao W.C."/>
        </authorList>
    </citation>
    <scope>NUCLEOTIDE SEQUENCE [LARGE SCALE GENOMIC DNA]</scope>
    <source>
        <strain evidence="1">Iper-2018</strain>
    </source>
</reference>
<keyword evidence="2" id="KW-1185">Reference proteome</keyword>
<protein>
    <submittedName>
        <fullName evidence="1">Uncharacterized protein</fullName>
    </submittedName>
</protein>
<organism evidence="1 2">
    <name type="scientific">Ixodes persulcatus</name>
    <name type="common">Taiga tick</name>
    <dbReference type="NCBI Taxonomy" id="34615"/>
    <lineage>
        <taxon>Eukaryota</taxon>
        <taxon>Metazoa</taxon>
        <taxon>Ecdysozoa</taxon>
        <taxon>Arthropoda</taxon>
        <taxon>Chelicerata</taxon>
        <taxon>Arachnida</taxon>
        <taxon>Acari</taxon>
        <taxon>Parasitiformes</taxon>
        <taxon>Ixodida</taxon>
        <taxon>Ixodoidea</taxon>
        <taxon>Ixodidae</taxon>
        <taxon>Ixodinae</taxon>
        <taxon>Ixodes</taxon>
    </lineage>
</organism>